<name>A0A9X1Y810_9PROT</name>
<dbReference type="GO" id="GO:0004467">
    <property type="term" value="F:long-chain fatty acid-CoA ligase activity"/>
    <property type="evidence" value="ECO:0007669"/>
    <property type="project" value="UniProtKB-EC"/>
</dbReference>
<proteinExistence type="predicted"/>
<evidence type="ECO:0000256" key="5">
    <source>
        <dbReference type="ARBA" id="ARBA00039545"/>
    </source>
</evidence>
<accession>A0A9X1Y810</accession>
<sequence length="542" mass="55448">MPETLTALLEGTAARHPGATALVGAARRLDYATFAAASRRVAEALSRQGIGPGDRVAVWLPNRPEFLVLLFALARLGACAVFVNTRFRGEEVSSLIDRARPSALVTAWGFAPVDFPALLEGILPDARAPLRFVVGVDAPEGAAAVAGLPVLPWEALELALERAADDAAPDAACLTFTTSGTTAGPKLVLHRQRAVAGHALDVMRGFGTDAPEAAALSAIPLCGTFGLTLAMAAIAGGARIVTMDRFDAAEADALIRRERVTHSSGGDDLAERLIEAAAGRPYDVPLLFGFGAFRPGADAVVARGDAIGLRCRGVYGSSEVQALFSLQPADSPRRAFGGGIPVGGAEIRVRDAATGGLAAPGVNGELEFRAPSLFAGYLNNPEATAKAMTADGFFRSGDLGRIEPEGSPAGGFGFEARIGDTLRLGGFLVNPEEIEGFLKRQPGVAEAQVVGVEGDPGGGGGGGTAAVAFVQAAAGAALSEPALLAACRDGLARFKVPARIVTVESFPVTESPNGPKIQRVRLREMAAALPAAAAELAAASPG</sequence>
<dbReference type="PANTHER" id="PTHR43767">
    <property type="entry name" value="LONG-CHAIN-FATTY-ACID--COA LIGASE"/>
    <property type="match status" value="1"/>
</dbReference>
<evidence type="ECO:0000313" key="9">
    <source>
        <dbReference type="EMBL" id="MCK8783797.1"/>
    </source>
</evidence>
<gene>
    <name evidence="9" type="ORF">M0638_05305</name>
</gene>
<dbReference type="Proteomes" id="UP001139516">
    <property type="component" value="Unassembled WGS sequence"/>
</dbReference>
<organism evidence="9 10">
    <name type="scientific">Roseomonas acroporae</name>
    <dbReference type="NCBI Taxonomy" id="2937791"/>
    <lineage>
        <taxon>Bacteria</taxon>
        <taxon>Pseudomonadati</taxon>
        <taxon>Pseudomonadota</taxon>
        <taxon>Alphaproteobacteria</taxon>
        <taxon>Acetobacterales</taxon>
        <taxon>Roseomonadaceae</taxon>
        <taxon>Roseomonas</taxon>
    </lineage>
</organism>
<dbReference type="Gene3D" id="3.30.300.30">
    <property type="match status" value="1"/>
</dbReference>
<evidence type="ECO:0000313" key="10">
    <source>
        <dbReference type="Proteomes" id="UP001139516"/>
    </source>
</evidence>
<comment type="subcellular location">
    <subcellularLocation>
        <location evidence="1">Membrane</location>
        <topology evidence="1">Peripheral membrane protein</topology>
    </subcellularLocation>
</comment>
<dbReference type="InterPro" id="IPR042099">
    <property type="entry name" value="ANL_N_sf"/>
</dbReference>
<evidence type="ECO:0000256" key="4">
    <source>
        <dbReference type="ARBA" id="ARBA00026121"/>
    </source>
</evidence>
<evidence type="ECO:0000256" key="3">
    <source>
        <dbReference type="ARBA" id="ARBA00022598"/>
    </source>
</evidence>
<dbReference type="Pfam" id="PF13193">
    <property type="entry name" value="AMP-binding_C"/>
    <property type="match status" value="1"/>
</dbReference>
<reference evidence="9" key="1">
    <citation type="submission" date="2022-04" db="EMBL/GenBank/DDBJ databases">
        <title>Roseomonas acroporae sp. nov., isolated from coral Acropora digitifera.</title>
        <authorList>
            <person name="Sun H."/>
        </authorList>
    </citation>
    <scope>NUCLEOTIDE SEQUENCE</scope>
    <source>
        <strain evidence="9">NAR14</strain>
    </source>
</reference>
<comment type="caution">
    <text evidence="9">The sequence shown here is derived from an EMBL/GenBank/DDBJ whole genome shotgun (WGS) entry which is preliminary data.</text>
</comment>
<feature type="domain" description="AMP-binding enzyme C-terminal" evidence="8">
    <location>
        <begin position="433"/>
        <end position="511"/>
    </location>
</feature>
<keyword evidence="3" id="KW-0436">Ligase</keyword>
<dbReference type="EMBL" id="JALPRX010000018">
    <property type="protein sequence ID" value="MCK8783797.1"/>
    <property type="molecule type" value="Genomic_DNA"/>
</dbReference>
<dbReference type="InterPro" id="IPR000873">
    <property type="entry name" value="AMP-dep_synth/lig_dom"/>
</dbReference>
<dbReference type="InterPro" id="IPR045851">
    <property type="entry name" value="AMP-bd_C_sf"/>
</dbReference>
<evidence type="ECO:0000259" key="8">
    <source>
        <dbReference type="Pfam" id="PF13193"/>
    </source>
</evidence>
<dbReference type="PANTHER" id="PTHR43767:SF8">
    <property type="entry name" value="LONG-CHAIN-FATTY-ACID--COA LIGASE"/>
    <property type="match status" value="1"/>
</dbReference>
<evidence type="ECO:0000259" key="7">
    <source>
        <dbReference type="Pfam" id="PF00501"/>
    </source>
</evidence>
<dbReference type="InterPro" id="IPR025110">
    <property type="entry name" value="AMP-bd_C"/>
</dbReference>
<dbReference type="EC" id="6.2.1.3" evidence="4"/>
<dbReference type="GO" id="GO:0016020">
    <property type="term" value="C:membrane"/>
    <property type="evidence" value="ECO:0007669"/>
    <property type="project" value="UniProtKB-SubCell"/>
</dbReference>
<feature type="domain" description="AMP-dependent synthetase/ligase" evidence="7">
    <location>
        <begin position="10"/>
        <end position="378"/>
    </location>
</feature>
<protein>
    <recommendedName>
        <fullName evidence="5">Long-chain-fatty-acid--CoA ligase</fullName>
        <ecNumber evidence="4">6.2.1.3</ecNumber>
    </recommendedName>
    <alternativeName>
        <fullName evidence="6">Long-chain acyl-CoA synthetase</fullName>
    </alternativeName>
</protein>
<dbReference type="SUPFAM" id="SSF56801">
    <property type="entry name" value="Acetyl-CoA synthetase-like"/>
    <property type="match status" value="1"/>
</dbReference>
<dbReference type="InterPro" id="IPR050237">
    <property type="entry name" value="ATP-dep_AMP-bd_enzyme"/>
</dbReference>
<evidence type="ECO:0000256" key="1">
    <source>
        <dbReference type="ARBA" id="ARBA00004170"/>
    </source>
</evidence>
<dbReference type="RefSeq" id="WP_248665923.1">
    <property type="nucleotide sequence ID" value="NZ_JALPRX010000018.1"/>
</dbReference>
<keyword evidence="10" id="KW-1185">Reference proteome</keyword>
<evidence type="ECO:0000256" key="2">
    <source>
        <dbReference type="ARBA" id="ARBA00005005"/>
    </source>
</evidence>
<dbReference type="Gene3D" id="3.40.50.12780">
    <property type="entry name" value="N-terminal domain of ligase-like"/>
    <property type="match status" value="1"/>
</dbReference>
<dbReference type="Pfam" id="PF00501">
    <property type="entry name" value="AMP-binding"/>
    <property type="match status" value="1"/>
</dbReference>
<dbReference type="AlphaFoldDB" id="A0A9X1Y810"/>
<comment type="pathway">
    <text evidence="2">Lipid metabolism; fatty acid beta-oxidation.</text>
</comment>
<evidence type="ECO:0000256" key="6">
    <source>
        <dbReference type="ARBA" id="ARBA00042773"/>
    </source>
</evidence>